<dbReference type="EC" id="2.1.1.103" evidence="5"/>
<evidence type="ECO:0000256" key="8">
    <source>
        <dbReference type="ARBA" id="ARBA00047841"/>
    </source>
</evidence>
<dbReference type="AlphaFoldDB" id="A0A5M9JSF6"/>
<gene>
    <name evidence="10" type="ORF">EYC84_000170</name>
</gene>
<dbReference type="PANTHER" id="PTHR44307:SF2">
    <property type="entry name" value="PHOSPHOETHANOLAMINE METHYLTRANSFERASE ISOFORM X1"/>
    <property type="match status" value="1"/>
</dbReference>
<dbReference type="VEuPathDB" id="FungiDB:MFRU_011g01690"/>
<evidence type="ECO:0000313" key="11">
    <source>
        <dbReference type="Proteomes" id="UP000322873"/>
    </source>
</evidence>
<evidence type="ECO:0000256" key="7">
    <source>
        <dbReference type="ARBA" id="ARBA00047622"/>
    </source>
</evidence>
<sequence>MAPINPEADFYDNLGTRYEKSFGHDEGLISFVTESLRLLPTSHDTAVLDIGSGTGIPTSRLVVSSGRKLHGIDFSPVMIELSKRQVPGGTFELINMLEFSPETPFQFQGALVIFSLFHLSRGEMIIAAGKWSQWIAPGGYIFIGTMLAEDFPTEPWMFDDDGECARGIEHTFMGKRIGNLLYIRNGWVNLLRKVRFEVVKTDMVPFQGPPEAECDLEPHYYITVRKTAE</sequence>
<evidence type="ECO:0000259" key="9">
    <source>
        <dbReference type="Pfam" id="PF13649"/>
    </source>
</evidence>
<protein>
    <recommendedName>
        <fullName evidence="5">phosphoethanolamine N-methyltransferase</fullName>
        <ecNumber evidence="5">2.1.1.103</ecNumber>
    </recommendedName>
</protein>
<comment type="pathway">
    <text evidence="2">Lipid metabolism.</text>
</comment>
<evidence type="ECO:0000256" key="1">
    <source>
        <dbReference type="ARBA" id="ARBA00004969"/>
    </source>
</evidence>
<evidence type="ECO:0000256" key="5">
    <source>
        <dbReference type="ARBA" id="ARBA00035674"/>
    </source>
</evidence>
<evidence type="ECO:0000256" key="3">
    <source>
        <dbReference type="ARBA" id="ARBA00022603"/>
    </source>
</evidence>
<evidence type="ECO:0000256" key="4">
    <source>
        <dbReference type="ARBA" id="ARBA00022679"/>
    </source>
</evidence>
<reference evidence="10 11" key="1">
    <citation type="submission" date="2019-06" db="EMBL/GenBank/DDBJ databases">
        <title>Genome Sequence of the Brown Rot Fungal Pathogen Monilinia fructicola.</title>
        <authorList>
            <person name="De Miccolis Angelini R.M."/>
            <person name="Landi L."/>
            <person name="Abate D."/>
            <person name="Pollastro S."/>
            <person name="Romanazzi G."/>
            <person name="Faretra F."/>
        </authorList>
    </citation>
    <scope>NUCLEOTIDE SEQUENCE [LARGE SCALE GENOMIC DNA]</scope>
    <source>
        <strain evidence="10 11">Mfrc123</strain>
    </source>
</reference>
<comment type="pathway">
    <text evidence="1">Phospholipid metabolism; phosphatidylcholine biosynthesis.</text>
</comment>
<evidence type="ECO:0000256" key="2">
    <source>
        <dbReference type="ARBA" id="ARBA00005189"/>
    </source>
</evidence>
<feature type="domain" description="Methyltransferase" evidence="9">
    <location>
        <begin position="47"/>
        <end position="139"/>
    </location>
</feature>
<dbReference type="InterPro" id="IPR041698">
    <property type="entry name" value="Methyltransf_25"/>
</dbReference>
<evidence type="ECO:0000256" key="6">
    <source>
        <dbReference type="ARBA" id="ARBA00047619"/>
    </source>
</evidence>
<comment type="caution">
    <text evidence="10">The sequence shown here is derived from an EMBL/GenBank/DDBJ whole genome shotgun (WGS) entry which is preliminary data.</text>
</comment>
<dbReference type="GO" id="GO:0032259">
    <property type="term" value="P:methylation"/>
    <property type="evidence" value="ECO:0007669"/>
    <property type="project" value="UniProtKB-KW"/>
</dbReference>
<comment type="catalytic activity">
    <reaction evidence="6">
        <text>N,N-dimethylethanolamine phosphate + S-adenosyl-L-methionine = phosphocholine + S-adenosyl-L-homocysteine + H(+)</text>
        <dbReference type="Rhea" id="RHEA:25325"/>
        <dbReference type="ChEBI" id="CHEBI:15378"/>
        <dbReference type="ChEBI" id="CHEBI:57856"/>
        <dbReference type="ChEBI" id="CHEBI:58641"/>
        <dbReference type="ChEBI" id="CHEBI:59789"/>
        <dbReference type="ChEBI" id="CHEBI:295975"/>
        <dbReference type="EC" id="2.1.1.103"/>
    </reaction>
    <physiologicalReaction direction="left-to-right" evidence="6">
        <dbReference type="Rhea" id="RHEA:25326"/>
    </physiologicalReaction>
</comment>
<keyword evidence="3" id="KW-0489">Methyltransferase</keyword>
<proteinExistence type="predicted"/>
<name>A0A5M9JSF6_MONFR</name>
<dbReference type="EMBL" id="VICG01000006">
    <property type="protein sequence ID" value="KAA8570776.1"/>
    <property type="molecule type" value="Genomic_DNA"/>
</dbReference>
<dbReference type="InterPro" id="IPR029063">
    <property type="entry name" value="SAM-dependent_MTases_sf"/>
</dbReference>
<dbReference type="CDD" id="cd02440">
    <property type="entry name" value="AdoMet_MTases"/>
    <property type="match status" value="1"/>
</dbReference>
<dbReference type="PANTHER" id="PTHR44307">
    <property type="entry name" value="PHOSPHOETHANOLAMINE METHYLTRANSFERASE"/>
    <property type="match status" value="1"/>
</dbReference>
<dbReference type="Proteomes" id="UP000322873">
    <property type="component" value="Unassembled WGS sequence"/>
</dbReference>
<comment type="catalytic activity">
    <reaction evidence="8">
        <text>N-methylethanolamine phosphate + S-adenosyl-L-methionine = N,N-dimethylethanolamine phosphate + S-adenosyl-L-homocysteine + H(+)</text>
        <dbReference type="Rhea" id="RHEA:25321"/>
        <dbReference type="ChEBI" id="CHEBI:15378"/>
        <dbReference type="ChEBI" id="CHEBI:57781"/>
        <dbReference type="ChEBI" id="CHEBI:57856"/>
        <dbReference type="ChEBI" id="CHEBI:58641"/>
        <dbReference type="ChEBI" id="CHEBI:59789"/>
        <dbReference type="EC" id="2.1.1.103"/>
    </reaction>
    <physiologicalReaction direction="left-to-right" evidence="8">
        <dbReference type="Rhea" id="RHEA:25322"/>
    </physiologicalReaction>
</comment>
<dbReference type="Gene3D" id="3.40.50.150">
    <property type="entry name" value="Vaccinia Virus protein VP39"/>
    <property type="match status" value="1"/>
</dbReference>
<accession>A0A5M9JSF6</accession>
<keyword evidence="4" id="KW-0808">Transferase</keyword>
<dbReference type="Pfam" id="PF13649">
    <property type="entry name" value="Methyltransf_25"/>
    <property type="match status" value="1"/>
</dbReference>
<keyword evidence="11" id="KW-1185">Reference proteome</keyword>
<dbReference type="SUPFAM" id="SSF53335">
    <property type="entry name" value="S-adenosyl-L-methionine-dependent methyltransferases"/>
    <property type="match status" value="1"/>
</dbReference>
<evidence type="ECO:0000313" key="10">
    <source>
        <dbReference type="EMBL" id="KAA8570776.1"/>
    </source>
</evidence>
<comment type="catalytic activity">
    <reaction evidence="7">
        <text>phosphoethanolamine + S-adenosyl-L-methionine = N-methylethanolamine phosphate + S-adenosyl-L-homocysteine + H(+)</text>
        <dbReference type="Rhea" id="RHEA:20365"/>
        <dbReference type="ChEBI" id="CHEBI:15378"/>
        <dbReference type="ChEBI" id="CHEBI:57781"/>
        <dbReference type="ChEBI" id="CHEBI:57856"/>
        <dbReference type="ChEBI" id="CHEBI:58190"/>
        <dbReference type="ChEBI" id="CHEBI:59789"/>
        <dbReference type="EC" id="2.1.1.103"/>
    </reaction>
    <physiologicalReaction direction="left-to-right" evidence="7">
        <dbReference type="Rhea" id="RHEA:20366"/>
    </physiologicalReaction>
</comment>
<organism evidence="10 11">
    <name type="scientific">Monilinia fructicola</name>
    <name type="common">Brown rot fungus</name>
    <name type="synonym">Ciboria fructicola</name>
    <dbReference type="NCBI Taxonomy" id="38448"/>
    <lineage>
        <taxon>Eukaryota</taxon>
        <taxon>Fungi</taxon>
        <taxon>Dikarya</taxon>
        <taxon>Ascomycota</taxon>
        <taxon>Pezizomycotina</taxon>
        <taxon>Leotiomycetes</taxon>
        <taxon>Helotiales</taxon>
        <taxon>Sclerotiniaceae</taxon>
        <taxon>Monilinia</taxon>
    </lineage>
</organism>
<dbReference type="OrthoDB" id="540004at2759"/>
<dbReference type="GO" id="GO:0000234">
    <property type="term" value="F:phosphoethanolamine N-methyltransferase activity"/>
    <property type="evidence" value="ECO:0007669"/>
    <property type="project" value="UniProtKB-EC"/>
</dbReference>